<sequence length="329" mass="36053">MRFTYTILAGLLFCCNIQGFGQSRAPKAVIFDTDMGPDYDDVGAIAVLHALANDNKARILATVASNKYPGIASVLNVFNTYFKRPDIPIGVPKGEALSEADWQHWSDTLLARYPHRIKSNDEVPDAVALYRKILAKQPDKSVTIITVGFFTNLSNLLQSGPDAYSKLSGKELVEKKVKQLVSMAGAFPKGREFNVMRDSTASLNVFSNWPGEIVFSGFEIGEKIKTGLPLIHNQQINHSPVKDAFAIAIPKAAEDAQGRMSWDQTAVLVGVMGAAPYFDVQPGRIIGLPNGDNDWDNSGSGHYYLKVKMPVPEVTALINDLMQRGPKQK</sequence>
<dbReference type="Pfam" id="PF01156">
    <property type="entry name" value="IU_nuc_hydro"/>
    <property type="match status" value="1"/>
</dbReference>
<evidence type="ECO:0000259" key="1">
    <source>
        <dbReference type="Pfam" id="PF01156"/>
    </source>
</evidence>
<dbReference type="Proteomes" id="UP000199656">
    <property type="component" value="Unassembled WGS sequence"/>
</dbReference>
<protein>
    <submittedName>
        <fullName evidence="2">Inosine-uridine preferring nucleoside hydrolase</fullName>
    </submittedName>
</protein>
<name>A0A1H3ZFK3_9BACT</name>
<dbReference type="InterPro" id="IPR001910">
    <property type="entry name" value="Inosine/uridine_hydrolase_dom"/>
</dbReference>
<proteinExistence type="predicted"/>
<dbReference type="STRING" id="408074.SAMN05660909_01194"/>
<keyword evidence="3" id="KW-1185">Reference proteome</keyword>
<dbReference type="PANTHER" id="PTHR43264:SF1">
    <property type="entry name" value="INOSINE_URIDINE-PREFERRING NUCLEOSIDE HYDROLASE DOMAIN-CONTAINING PROTEIN"/>
    <property type="match status" value="1"/>
</dbReference>
<dbReference type="GO" id="GO:0016799">
    <property type="term" value="F:hydrolase activity, hydrolyzing N-glycosyl compounds"/>
    <property type="evidence" value="ECO:0007669"/>
    <property type="project" value="InterPro"/>
</dbReference>
<dbReference type="OrthoDB" id="128573at2"/>
<dbReference type="PANTHER" id="PTHR43264">
    <property type="match status" value="1"/>
</dbReference>
<organism evidence="2 3">
    <name type="scientific">Chitinophaga terrae</name>
    <name type="common">ex Kim and Jung 2007</name>
    <dbReference type="NCBI Taxonomy" id="408074"/>
    <lineage>
        <taxon>Bacteria</taxon>
        <taxon>Pseudomonadati</taxon>
        <taxon>Bacteroidota</taxon>
        <taxon>Chitinophagia</taxon>
        <taxon>Chitinophagales</taxon>
        <taxon>Chitinophagaceae</taxon>
        <taxon>Chitinophaga</taxon>
    </lineage>
</organism>
<dbReference type="SUPFAM" id="SSF53590">
    <property type="entry name" value="Nucleoside hydrolase"/>
    <property type="match status" value="1"/>
</dbReference>
<dbReference type="Gene3D" id="3.90.245.10">
    <property type="entry name" value="Ribonucleoside hydrolase-like"/>
    <property type="match status" value="1"/>
</dbReference>
<keyword evidence="2" id="KW-0378">Hydrolase</keyword>
<gene>
    <name evidence="2" type="ORF">SAMN05660909_01194</name>
</gene>
<dbReference type="InterPro" id="IPR036452">
    <property type="entry name" value="Ribo_hydro-like"/>
</dbReference>
<reference evidence="3" key="1">
    <citation type="submission" date="2016-10" db="EMBL/GenBank/DDBJ databases">
        <authorList>
            <person name="Varghese N."/>
            <person name="Submissions S."/>
        </authorList>
    </citation>
    <scope>NUCLEOTIDE SEQUENCE [LARGE SCALE GENOMIC DNA]</scope>
    <source>
        <strain evidence="3">DSM 23920</strain>
    </source>
</reference>
<evidence type="ECO:0000313" key="3">
    <source>
        <dbReference type="Proteomes" id="UP000199656"/>
    </source>
</evidence>
<evidence type="ECO:0000313" key="2">
    <source>
        <dbReference type="EMBL" id="SEA22375.1"/>
    </source>
</evidence>
<accession>A0A1H3ZFK3</accession>
<dbReference type="RefSeq" id="WP_089759661.1">
    <property type="nucleotide sequence ID" value="NZ_BKAT01000005.1"/>
</dbReference>
<dbReference type="EMBL" id="FNRL01000004">
    <property type="protein sequence ID" value="SEA22375.1"/>
    <property type="molecule type" value="Genomic_DNA"/>
</dbReference>
<feature type="domain" description="Inosine/uridine-preferring nucleoside hydrolase" evidence="1">
    <location>
        <begin position="29"/>
        <end position="234"/>
    </location>
</feature>
<dbReference type="AlphaFoldDB" id="A0A1H3ZFK3"/>